<accession>A0A540WYF6</accession>
<name>A0A540WYF6_9BACT</name>
<dbReference type="EMBL" id="VIFM01000082">
    <property type="protein sequence ID" value="TQF13980.1"/>
    <property type="molecule type" value="Genomic_DNA"/>
</dbReference>
<dbReference type="RefSeq" id="WP_141644332.1">
    <property type="nucleotide sequence ID" value="NZ_VIFM01000082.1"/>
</dbReference>
<dbReference type="OrthoDB" id="7548514at2"/>
<feature type="region of interest" description="Disordered" evidence="1">
    <location>
        <begin position="450"/>
        <end position="476"/>
    </location>
</feature>
<gene>
    <name evidence="2" type="ORF">FJV41_21155</name>
</gene>
<dbReference type="AlphaFoldDB" id="A0A540WYF6"/>
<reference evidence="2 3" key="1">
    <citation type="submission" date="2019-06" db="EMBL/GenBank/DDBJ databases">
        <authorList>
            <person name="Livingstone P."/>
            <person name="Whitworth D."/>
        </authorList>
    </citation>
    <scope>NUCLEOTIDE SEQUENCE [LARGE SCALE GENOMIC DNA]</scope>
    <source>
        <strain evidence="2 3">AM401</strain>
    </source>
</reference>
<evidence type="ECO:0000313" key="2">
    <source>
        <dbReference type="EMBL" id="TQF13980.1"/>
    </source>
</evidence>
<protein>
    <submittedName>
        <fullName evidence="2">Uncharacterized protein</fullName>
    </submittedName>
</protein>
<dbReference type="Proteomes" id="UP000315369">
    <property type="component" value="Unassembled WGS sequence"/>
</dbReference>
<feature type="compositionally biased region" description="Low complexity" evidence="1">
    <location>
        <begin position="450"/>
        <end position="460"/>
    </location>
</feature>
<comment type="caution">
    <text evidence="2">The sequence shown here is derived from an EMBL/GenBank/DDBJ whole genome shotgun (WGS) entry which is preliminary data.</text>
</comment>
<organism evidence="2 3">
    <name type="scientific">Myxococcus llanfairpwllgwyngyllgogerychwyrndrobwllllantysiliogogogochensis</name>
    <dbReference type="NCBI Taxonomy" id="2590453"/>
    <lineage>
        <taxon>Bacteria</taxon>
        <taxon>Pseudomonadati</taxon>
        <taxon>Myxococcota</taxon>
        <taxon>Myxococcia</taxon>
        <taxon>Myxococcales</taxon>
        <taxon>Cystobacterineae</taxon>
        <taxon>Myxococcaceae</taxon>
        <taxon>Myxococcus</taxon>
    </lineage>
</organism>
<sequence>MRRFRRANERSLDGPLRLRQGDLPRLARALATNESLDDYDVPPRRYTFERLLSVDLRHTYFNRSEGRCPALVCRPTAATAATLRDLGLLFRDEGTAFSVLYDFNRRAQLLKAMERREKAGQWTWLSFVLIPDTPFFVNFTDLPSDFQPTSDNLYFSNRQAHFAGQPPEPTDQELHCTATRTLPILLNPGEQVTAASRQRVAQVQMQVPLLPETAEIVLLDISGEEVLCKPCSIPVTLLLGKQAPSAISCQQVRVARGPGIPEQRVGDFAYLDLAALPEGLYTVRQLDLDGGILIESKVLYTQAYPTPLAFLDLVLAKPNPEDTGLYPLCDLHLGAEQTRVVPLRAELRFERRKTRWCYFVVPPQGVRYDALRLLDVGSPQPVTFSGPVPVQVPGAGVTYRFIADQDLPLQEVPDYVFELQGTREQSLFENTLMSNVPVASPALVLPRVGPLPGVPRGTRPSGMPQGPRPSPLDRRDYSDIYLNL</sequence>
<keyword evidence="3" id="KW-1185">Reference proteome</keyword>
<evidence type="ECO:0000256" key="1">
    <source>
        <dbReference type="SAM" id="MobiDB-lite"/>
    </source>
</evidence>
<evidence type="ECO:0000313" key="3">
    <source>
        <dbReference type="Proteomes" id="UP000315369"/>
    </source>
</evidence>
<proteinExistence type="predicted"/>